<accession>A0A284RUP5</accession>
<sequence>MAGSRFNNQQQRALLGPWLFIYLQTRHAGLQNVDWHRIGLGHSVTDTGSFKVYDQRVGVDAITDGADRAHCHCGRRILYSTQSPHNTP</sequence>
<dbReference type="OrthoDB" id="10631436at2759"/>
<name>A0A284RUP5_ARMOS</name>
<proteinExistence type="predicted"/>
<dbReference type="AlphaFoldDB" id="A0A284RUP5"/>
<dbReference type="Proteomes" id="UP000219338">
    <property type="component" value="Unassembled WGS sequence"/>
</dbReference>
<evidence type="ECO:0000313" key="2">
    <source>
        <dbReference type="Proteomes" id="UP000219338"/>
    </source>
</evidence>
<dbReference type="EMBL" id="FUEG01000017">
    <property type="protein sequence ID" value="SJL12435.1"/>
    <property type="molecule type" value="Genomic_DNA"/>
</dbReference>
<protein>
    <submittedName>
        <fullName evidence="1">Uncharacterized protein</fullName>
    </submittedName>
</protein>
<evidence type="ECO:0000313" key="1">
    <source>
        <dbReference type="EMBL" id="SJL12435.1"/>
    </source>
</evidence>
<organism evidence="1 2">
    <name type="scientific">Armillaria ostoyae</name>
    <name type="common">Armillaria root rot fungus</name>
    <dbReference type="NCBI Taxonomy" id="47428"/>
    <lineage>
        <taxon>Eukaryota</taxon>
        <taxon>Fungi</taxon>
        <taxon>Dikarya</taxon>
        <taxon>Basidiomycota</taxon>
        <taxon>Agaricomycotina</taxon>
        <taxon>Agaricomycetes</taxon>
        <taxon>Agaricomycetidae</taxon>
        <taxon>Agaricales</taxon>
        <taxon>Marasmiineae</taxon>
        <taxon>Physalacriaceae</taxon>
        <taxon>Armillaria</taxon>
    </lineage>
</organism>
<gene>
    <name evidence="1" type="ORF">ARMOST_15862</name>
</gene>
<keyword evidence="2" id="KW-1185">Reference proteome</keyword>
<reference evidence="2" key="1">
    <citation type="journal article" date="2017" name="Nat. Ecol. Evol.">
        <title>Genome expansion and lineage-specific genetic innovations in the forest pathogenic fungi Armillaria.</title>
        <authorList>
            <person name="Sipos G."/>
            <person name="Prasanna A.N."/>
            <person name="Walter M.C."/>
            <person name="O'Connor E."/>
            <person name="Balint B."/>
            <person name="Krizsan K."/>
            <person name="Kiss B."/>
            <person name="Hess J."/>
            <person name="Varga T."/>
            <person name="Slot J."/>
            <person name="Riley R."/>
            <person name="Boka B."/>
            <person name="Rigling D."/>
            <person name="Barry K."/>
            <person name="Lee J."/>
            <person name="Mihaltcheva S."/>
            <person name="LaButti K."/>
            <person name="Lipzen A."/>
            <person name="Waldron R."/>
            <person name="Moloney N.M."/>
            <person name="Sperisen C."/>
            <person name="Kredics L."/>
            <person name="Vagvoelgyi C."/>
            <person name="Patrignani A."/>
            <person name="Fitzpatrick D."/>
            <person name="Nagy I."/>
            <person name="Doyle S."/>
            <person name="Anderson J.B."/>
            <person name="Grigoriev I.V."/>
            <person name="Gueldener U."/>
            <person name="Muensterkoetter M."/>
            <person name="Nagy L.G."/>
        </authorList>
    </citation>
    <scope>NUCLEOTIDE SEQUENCE [LARGE SCALE GENOMIC DNA]</scope>
    <source>
        <strain evidence="2">C18/9</strain>
    </source>
</reference>